<evidence type="ECO:0000256" key="10">
    <source>
        <dbReference type="ARBA" id="ARBA00023170"/>
    </source>
</evidence>
<evidence type="ECO:0000256" key="3">
    <source>
        <dbReference type="ARBA" id="ARBA00022553"/>
    </source>
</evidence>
<dbReference type="GO" id="GO:0004888">
    <property type="term" value="F:transmembrane signaling receptor activity"/>
    <property type="evidence" value="ECO:0007669"/>
    <property type="project" value="TreeGrafter"/>
</dbReference>
<reference evidence="22" key="2">
    <citation type="submission" date="2025-09" db="UniProtKB">
        <authorList>
            <consortium name="Ensembl"/>
        </authorList>
    </citation>
    <scope>IDENTIFICATION</scope>
</reference>
<keyword evidence="10" id="KW-0675">Receptor</keyword>
<dbReference type="PROSITE" id="PS50234">
    <property type="entry name" value="VWFA"/>
    <property type="match status" value="1"/>
</dbReference>
<feature type="region of interest" description="Disordered" evidence="18">
    <location>
        <begin position="495"/>
        <end position="612"/>
    </location>
</feature>
<evidence type="ECO:0000256" key="7">
    <source>
        <dbReference type="ARBA" id="ARBA00022989"/>
    </source>
</evidence>
<dbReference type="Pfam" id="PF05586">
    <property type="entry name" value="Ant_C"/>
    <property type="match status" value="1"/>
</dbReference>
<feature type="compositionally biased region" description="Pro residues" evidence="18">
    <location>
        <begin position="594"/>
        <end position="612"/>
    </location>
</feature>
<evidence type="ECO:0000256" key="2">
    <source>
        <dbReference type="ARBA" id="ARBA00022475"/>
    </source>
</evidence>
<evidence type="ECO:0000256" key="15">
    <source>
        <dbReference type="ARBA" id="ARBA00061894"/>
    </source>
</evidence>
<evidence type="ECO:0000256" key="6">
    <source>
        <dbReference type="ARBA" id="ARBA00022729"/>
    </source>
</evidence>
<evidence type="ECO:0000256" key="13">
    <source>
        <dbReference type="ARBA" id="ARBA00060389"/>
    </source>
</evidence>
<accession>A0A3Q4AG31</accession>
<evidence type="ECO:0000313" key="22">
    <source>
        <dbReference type="Ensembl" id="ENSMMOP00000003045.1"/>
    </source>
</evidence>
<feature type="compositionally biased region" description="Low complexity" evidence="18">
    <location>
        <begin position="523"/>
        <end position="536"/>
    </location>
</feature>
<comment type="function">
    <text evidence="17">Plays a role in cell attachment and migration. Interacts with extracellular matrix proteins and with the actin cytoskeleton and thereby plays an important role in normal extracellular matrix (ECM) homeostasis. Mediates adhesion of cells to type 1 collagen and gelatin, reorganization of the actin cytoskeleton and promotes cell spreading. Plays a role in the angiogenic response of cultured umbilical vein endothelial cells. May also act as a receptor for PLAU. Upon ligand binding, stimulates the phosphorylation of EGFR and ERK1/2.</text>
</comment>
<evidence type="ECO:0000256" key="16">
    <source>
        <dbReference type="ARBA" id="ARBA00068139"/>
    </source>
</evidence>
<evidence type="ECO:0000256" key="9">
    <source>
        <dbReference type="ARBA" id="ARBA00023157"/>
    </source>
</evidence>
<dbReference type="GO" id="GO:0031527">
    <property type="term" value="C:filopodium membrane"/>
    <property type="evidence" value="ECO:0007669"/>
    <property type="project" value="UniProtKB-SubCell"/>
</dbReference>
<evidence type="ECO:0000313" key="23">
    <source>
        <dbReference type="Proteomes" id="UP000261620"/>
    </source>
</evidence>
<dbReference type="STRING" id="94237.ENSMMOP00000003045"/>
<dbReference type="PANTHER" id="PTHR16059">
    <property type="entry name" value="ANTHRAX TOXIN RECEPTOR"/>
    <property type="match status" value="1"/>
</dbReference>
<dbReference type="GO" id="GO:0031258">
    <property type="term" value="C:lamellipodium membrane"/>
    <property type="evidence" value="ECO:0007669"/>
    <property type="project" value="UniProtKB-SubCell"/>
</dbReference>
<keyword evidence="4 19" id="KW-0812">Transmembrane</keyword>
<dbReference type="InterPro" id="IPR036465">
    <property type="entry name" value="vWFA_dom_sf"/>
</dbReference>
<keyword evidence="6 20" id="KW-0732">Signal</keyword>
<evidence type="ECO:0000256" key="18">
    <source>
        <dbReference type="SAM" id="MobiDB-lite"/>
    </source>
</evidence>
<protein>
    <recommendedName>
        <fullName evidence="16">Anthrax toxin receptor 1</fullName>
    </recommendedName>
</protein>
<feature type="domain" description="VWFA" evidence="21">
    <location>
        <begin position="46"/>
        <end position="217"/>
    </location>
</feature>
<keyword evidence="8 19" id="KW-0472">Membrane</keyword>
<feature type="chain" id="PRO_5018585410" description="Anthrax toxin receptor 1" evidence="20">
    <location>
        <begin position="24"/>
        <end position="612"/>
    </location>
</feature>
<keyword evidence="11" id="KW-0325">Glycoprotein</keyword>
<keyword evidence="5" id="KW-0479">Metal-binding</keyword>
<dbReference type="Ensembl" id="ENSMMOT00000003093.1">
    <property type="protein sequence ID" value="ENSMMOP00000003045.1"/>
    <property type="gene ID" value="ENSMMOG00000002450.1"/>
</dbReference>
<evidence type="ECO:0000259" key="21">
    <source>
        <dbReference type="PROSITE" id="PS50234"/>
    </source>
</evidence>
<evidence type="ECO:0000256" key="14">
    <source>
        <dbReference type="ARBA" id="ARBA00060395"/>
    </source>
</evidence>
<sequence>MPLCWRRSSWFLVLFGAALAVLAAGNVGLDQDRRQAGSSSCFGGFDLYFVLDKSGSVQNHWTEIYHFVEHLAHKFISPQLRMSFIVFSTEGRILMRLTEDRERIRKGLDELQRVLPGGDTFMHEGILRASEQIYHGNTEGYRTASVIIALTDGELHEDLFYYAEREANRSRSLGASVYCVGVKDFNETQLAKIADSKDHVFPVNDGFEALQGVIDSILKKSCIEILAAEPSSICAGESFQVVVRGNGFLHARNVDKVLCSFRINDTLTKMVKPLIVEDTYLLCPAPVLQDEGMAANLYVSMNEGLSFISSSVTITTVGCSDGTILAIALLILMLLLILALLWWFWPLCCTVIIHEPPPPAVEESSDDEDFEAPKKKWPTVDASYYGGRGVGGIKRMEVRWGEKGSTEEGAKLEKAKNARVKMPEQEYLPPPTRVLNNGMHRPPGPRKWYSPIKSKLDALWVLLRKGYDRVSVMRPHPGDKGRCMNFTRIPSPSRHYPYYNHHPSPIYNPPPPPQGTLPPTPGSSPSSPAFSFSNLPALPPTPPPRSTTPSPPITPPPYTPPSNRALPPTALNIPALPELPSTPPPSVSPTGSLPLPPGRAPPPARPPPRPGL</sequence>
<dbReference type="AlphaFoldDB" id="A0A3Q4AG31"/>
<comment type="subunit">
    <text evidence="15">Interacts with gelatin and type 1 collagen. Interacts with the actin cytoskeleton.</text>
</comment>
<evidence type="ECO:0000256" key="11">
    <source>
        <dbReference type="ARBA" id="ARBA00023180"/>
    </source>
</evidence>
<dbReference type="SUPFAM" id="SSF53300">
    <property type="entry name" value="vWA-like"/>
    <property type="match status" value="1"/>
</dbReference>
<dbReference type="Pfam" id="PF00092">
    <property type="entry name" value="VWA"/>
    <property type="match status" value="1"/>
</dbReference>
<evidence type="ECO:0000256" key="1">
    <source>
        <dbReference type="ARBA" id="ARBA00008095"/>
    </source>
</evidence>
<keyword evidence="12" id="KW-0966">Cell projection</keyword>
<dbReference type="GO" id="GO:0046872">
    <property type="term" value="F:metal ion binding"/>
    <property type="evidence" value="ECO:0007669"/>
    <property type="project" value="UniProtKB-KW"/>
</dbReference>
<dbReference type="OMA" id="ANNMRRP"/>
<evidence type="ECO:0000256" key="4">
    <source>
        <dbReference type="ARBA" id="ARBA00022692"/>
    </source>
</evidence>
<dbReference type="InterPro" id="IPR008400">
    <property type="entry name" value="Anthrax_toxin_rcpt_extracel"/>
</dbReference>
<evidence type="ECO:0000256" key="8">
    <source>
        <dbReference type="ARBA" id="ARBA00023136"/>
    </source>
</evidence>
<evidence type="ECO:0000256" key="12">
    <source>
        <dbReference type="ARBA" id="ARBA00023273"/>
    </source>
</evidence>
<dbReference type="SMART" id="SM00327">
    <property type="entry name" value="VWA"/>
    <property type="match status" value="1"/>
</dbReference>
<comment type="subcellular location">
    <subcellularLocation>
        <location evidence="14">Cell projection</location>
        <location evidence="14">Filopodium membrane</location>
        <topology evidence="14">Single-pass type I membrane protein</topology>
    </subcellularLocation>
    <subcellularLocation>
        <location evidence="13">Cell projection</location>
        <location evidence="13">Lamellipodium membrane</location>
        <topology evidence="13">Single-pass type I membrane protein</topology>
    </subcellularLocation>
</comment>
<dbReference type="CDD" id="cd01474">
    <property type="entry name" value="vWA_ATR"/>
    <property type="match status" value="1"/>
</dbReference>
<keyword evidence="23" id="KW-1185">Reference proteome</keyword>
<dbReference type="InterPro" id="IPR008399">
    <property type="entry name" value="Anthrax_toxin_rcpt_C"/>
</dbReference>
<dbReference type="PANTHER" id="PTHR16059:SF11">
    <property type="entry name" value="ANTHRAX TOXIN RECEPTOR 1"/>
    <property type="match status" value="1"/>
</dbReference>
<dbReference type="GO" id="GO:0009986">
    <property type="term" value="C:cell surface"/>
    <property type="evidence" value="ECO:0007669"/>
    <property type="project" value="TreeGrafter"/>
</dbReference>
<organism evidence="22 23">
    <name type="scientific">Mola mola</name>
    <name type="common">Ocean sunfish</name>
    <name type="synonym">Tetraodon mola</name>
    <dbReference type="NCBI Taxonomy" id="94237"/>
    <lineage>
        <taxon>Eukaryota</taxon>
        <taxon>Metazoa</taxon>
        <taxon>Chordata</taxon>
        <taxon>Craniata</taxon>
        <taxon>Vertebrata</taxon>
        <taxon>Euteleostomi</taxon>
        <taxon>Actinopterygii</taxon>
        <taxon>Neopterygii</taxon>
        <taxon>Teleostei</taxon>
        <taxon>Neoteleostei</taxon>
        <taxon>Acanthomorphata</taxon>
        <taxon>Eupercaria</taxon>
        <taxon>Tetraodontiformes</taxon>
        <taxon>Molidae</taxon>
        <taxon>Mola</taxon>
    </lineage>
</organism>
<feature type="transmembrane region" description="Helical" evidence="19">
    <location>
        <begin position="324"/>
        <end position="345"/>
    </location>
</feature>
<keyword evidence="2" id="KW-1003">Cell membrane</keyword>
<name>A0A3Q4AG31_MOLML</name>
<evidence type="ECO:0000256" key="19">
    <source>
        <dbReference type="SAM" id="Phobius"/>
    </source>
</evidence>
<evidence type="ECO:0000256" key="17">
    <source>
        <dbReference type="ARBA" id="ARBA00093334"/>
    </source>
</evidence>
<dbReference type="FunFam" id="3.40.50.410:FF:000017">
    <property type="entry name" value="Anthrax toxin receptor 1"/>
    <property type="match status" value="1"/>
</dbReference>
<reference evidence="22" key="1">
    <citation type="submission" date="2025-08" db="UniProtKB">
        <authorList>
            <consortium name="Ensembl"/>
        </authorList>
    </citation>
    <scope>IDENTIFICATION</scope>
</reference>
<feature type="compositionally biased region" description="Pro residues" evidence="18">
    <location>
        <begin position="537"/>
        <end position="560"/>
    </location>
</feature>
<evidence type="ECO:0000256" key="20">
    <source>
        <dbReference type="SAM" id="SignalP"/>
    </source>
</evidence>
<feature type="compositionally biased region" description="Pro residues" evidence="18">
    <location>
        <begin position="506"/>
        <end position="522"/>
    </location>
</feature>
<feature type="compositionally biased region" description="Low complexity" evidence="18">
    <location>
        <begin position="495"/>
        <end position="505"/>
    </location>
</feature>
<evidence type="ECO:0000256" key="5">
    <source>
        <dbReference type="ARBA" id="ARBA00022723"/>
    </source>
</evidence>
<dbReference type="InterPro" id="IPR002035">
    <property type="entry name" value="VWF_A"/>
</dbReference>
<dbReference type="Proteomes" id="UP000261620">
    <property type="component" value="Unplaced"/>
</dbReference>
<keyword evidence="7 19" id="KW-1133">Transmembrane helix</keyword>
<feature type="signal peptide" evidence="20">
    <location>
        <begin position="1"/>
        <end position="23"/>
    </location>
</feature>
<keyword evidence="9" id="KW-1015">Disulfide bond</keyword>
<dbReference type="Pfam" id="PF05587">
    <property type="entry name" value="Anth_Ig"/>
    <property type="match status" value="1"/>
</dbReference>
<proteinExistence type="inferred from homology"/>
<keyword evidence="3" id="KW-0597">Phosphoprotein</keyword>
<dbReference type="Gene3D" id="3.40.50.410">
    <property type="entry name" value="von Willebrand factor, type A domain"/>
    <property type="match status" value="1"/>
</dbReference>
<comment type="similarity">
    <text evidence="1">Belongs to the ATR family.</text>
</comment>